<organism evidence="2 3">
    <name type="scientific">Mycolicibacterium canariasense</name>
    <name type="common">Mycobacterium canariasense</name>
    <dbReference type="NCBI Taxonomy" id="228230"/>
    <lineage>
        <taxon>Bacteria</taxon>
        <taxon>Bacillati</taxon>
        <taxon>Actinomycetota</taxon>
        <taxon>Actinomycetes</taxon>
        <taxon>Mycobacteriales</taxon>
        <taxon>Mycobacteriaceae</taxon>
        <taxon>Mycolicibacterium</taxon>
    </lineage>
</organism>
<dbReference type="AlphaFoldDB" id="A0A124E350"/>
<dbReference type="RefSeq" id="WP_062659622.1">
    <property type="nucleotide sequence ID" value="NZ_BCSY01000111.1"/>
</dbReference>
<dbReference type="STRING" id="228230.RMCC_5830"/>
<reference evidence="3" key="2">
    <citation type="submission" date="2016-02" db="EMBL/GenBank/DDBJ databases">
        <title>Draft genome sequence of five rapidly growing Mycobacterium species.</title>
        <authorList>
            <person name="Katahira K."/>
            <person name="Gotou Y."/>
            <person name="Iida K."/>
            <person name="Ogura Y."/>
            <person name="Hayashi T."/>
        </authorList>
    </citation>
    <scope>NUCLEOTIDE SEQUENCE [LARGE SCALE GENOMIC DNA]</scope>
    <source>
        <strain evidence="3">JCM15298</strain>
    </source>
</reference>
<dbReference type="Proteomes" id="UP000069443">
    <property type="component" value="Unassembled WGS sequence"/>
</dbReference>
<protein>
    <submittedName>
        <fullName evidence="2">Uncharacterized protein</fullName>
    </submittedName>
</protein>
<feature type="region of interest" description="Disordered" evidence="1">
    <location>
        <begin position="50"/>
        <end position="69"/>
    </location>
</feature>
<dbReference type="EMBL" id="BCSY01000111">
    <property type="protein sequence ID" value="GAS98865.1"/>
    <property type="molecule type" value="Genomic_DNA"/>
</dbReference>
<accession>A0A124E350</accession>
<comment type="caution">
    <text evidence="2">The sequence shown here is derived from an EMBL/GenBank/DDBJ whole genome shotgun (WGS) entry which is preliminary data.</text>
</comment>
<name>A0A124E350_MYCCR</name>
<evidence type="ECO:0000313" key="3">
    <source>
        <dbReference type="Proteomes" id="UP000069443"/>
    </source>
</evidence>
<gene>
    <name evidence="2" type="ORF">RMCC_5830</name>
</gene>
<sequence>MITVLRNALGVLGELAVRSVPRSDAERRGVAVEPLVGEDPYLFPAVSGDGGSCPAAVSDSPTPPAAGRPSLDVPLVLELLEPYEPAEFAAHLRAYATELISPGRALRLAELLDPNP</sequence>
<evidence type="ECO:0000313" key="2">
    <source>
        <dbReference type="EMBL" id="GAS98865.1"/>
    </source>
</evidence>
<keyword evidence="3" id="KW-1185">Reference proteome</keyword>
<reference evidence="3" key="1">
    <citation type="journal article" date="2016" name="Genome Announc.">
        <title>Draft Genome Sequences of Five Rapidly Growing Mycobacterium Species, M. thermoresistibile, M. fortuitum subsp. acetamidolyticum, M. canariasense, M. brisbanense, and M. novocastrense.</title>
        <authorList>
            <person name="Katahira K."/>
            <person name="Ogura Y."/>
            <person name="Gotoh Y."/>
            <person name="Hayashi T."/>
        </authorList>
    </citation>
    <scope>NUCLEOTIDE SEQUENCE [LARGE SCALE GENOMIC DNA]</scope>
    <source>
        <strain evidence="3">JCM15298</strain>
    </source>
</reference>
<evidence type="ECO:0000256" key="1">
    <source>
        <dbReference type="SAM" id="MobiDB-lite"/>
    </source>
</evidence>
<proteinExistence type="predicted"/>